<reference evidence="3 4" key="1">
    <citation type="submission" date="2024-01" db="EMBL/GenBank/DDBJ databases">
        <title>The genomes of 5 underutilized Papilionoideae crops provide insights into root nodulation and disease resistance.</title>
        <authorList>
            <person name="Yuan L."/>
        </authorList>
    </citation>
    <scope>NUCLEOTIDE SEQUENCE [LARGE SCALE GENOMIC DNA]</scope>
    <source>
        <strain evidence="3">LY-2023</strain>
        <tissue evidence="3">Leaf</tissue>
    </source>
</reference>
<feature type="region of interest" description="Disordered" evidence="2">
    <location>
        <begin position="180"/>
        <end position="200"/>
    </location>
</feature>
<keyword evidence="4" id="KW-1185">Reference proteome</keyword>
<feature type="compositionally biased region" description="Low complexity" evidence="2">
    <location>
        <begin position="39"/>
        <end position="56"/>
    </location>
</feature>
<feature type="coiled-coil region" evidence="1">
    <location>
        <begin position="222"/>
        <end position="249"/>
    </location>
</feature>
<dbReference type="AlphaFoldDB" id="A0AAN9PSP4"/>
<feature type="region of interest" description="Disordered" evidence="2">
    <location>
        <begin position="1"/>
        <end position="56"/>
    </location>
</feature>
<protein>
    <submittedName>
        <fullName evidence="3">Uncharacterized protein</fullName>
    </submittedName>
</protein>
<evidence type="ECO:0000256" key="2">
    <source>
        <dbReference type="SAM" id="MobiDB-lite"/>
    </source>
</evidence>
<evidence type="ECO:0000313" key="4">
    <source>
        <dbReference type="Proteomes" id="UP001359559"/>
    </source>
</evidence>
<proteinExistence type="predicted"/>
<dbReference type="EMBL" id="JAYKXN010000002">
    <property type="protein sequence ID" value="KAK7309126.1"/>
    <property type="molecule type" value="Genomic_DNA"/>
</dbReference>
<gene>
    <name evidence="3" type="ORF">RJT34_05616</name>
</gene>
<comment type="caution">
    <text evidence="3">The sequence shown here is derived from an EMBL/GenBank/DDBJ whole genome shotgun (WGS) entry which is preliminary data.</text>
</comment>
<keyword evidence="1" id="KW-0175">Coiled coil</keyword>
<feature type="region of interest" description="Disordered" evidence="2">
    <location>
        <begin position="476"/>
        <end position="500"/>
    </location>
</feature>
<sequence>MENKKNDQKPGFPCNQHQNKVEKSQANNVSVGPSANVCSPSDDSSPNSNQQQQPQNVQWSFTPQNAFEQFMAMHFPNQAPTPAGGALNQWQQGQVFAQSAAPPFWQPQPPTAGNPLLGGSSAPYTMPPNMCYPLGYSFPGFPGPWDPSSCLGQLYQIQHPYVYGFPGAINFPSATPAMPGCVSSGEQSSQRGISRPHAKLSQKHQQLWDAQSVENVKLWSVIKKLQAEVSDYKDQLKKLEEEVLSLKRKVDVPANKVIGTIPAATAQPSKRGRPRKRSLASVDALLESHSQADGKNPALRSTKFECKSPIFEKVVLKKVENKDIAIRSTSSNEKILNAVKDESSMIQINKSNPIVSAYQSQVDQGIQKCGSGTAISSSSGINNLVKDKDMKLAYSQPSQSHDKALNASIGNPDNVHLGWTSGMPSQGTAMDLLDFARQSFFLNGSFIQQQGGSTTPGWNFANDDASGVLEDAIVGSAKDESEEEMGDETSSGGEELGVTKDIDGCSVNFTMATSP</sequence>
<evidence type="ECO:0000256" key="1">
    <source>
        <dbReference type="SAM" id="Coils"/>
    </source>
</evidence>
<name>A0AAN9PSP4_CLITE</name>
<evidence type="ECO:0000313" key="3">
    <source>
        <dbReference type="EMBL" id="KAK7309126.1"/>
    </source>
</evidence>
<accession>A0AAN9PSP4</accession>
<organism evidence="3 4">
    <name type="scientific">Clitoria ternatea</name>
    <name type="common">Butterfly pea</name>
    <dbReference type="NCBI Taxonomy" id="43366"/>
    <lineage>
        <taxon>Eukaryota</taxon>
        <taxon>Viridiplantae</taxon>
        <taxon>Streptophyta</taxon>
        <taxon>Embryophyta</taxon>
        <taxon>Tracheophyta</taxon>
        <taxon>Spermatophyta</taxon>
        <taxon>Magnoliopsida</taxon>
        <taxon>eudicotyledons</taxon>
        <taxon>Gunneridae</taxon>
        <taxon>Pentapetalae</taxon>
        <taxon>rosids</taxon>
        <taxon>fabids</taxon>
        <taxon>Fabales</taxon>
        <taxon>Fabaceae</taxon>
        <taxon>Papilionoideae</taxon>
        <taxon>50 kb inversion clade</taxon>
        <taxon>NPAAA clade</taxon>
        <taxon>indigoferoid/millettioid clade</taxon>
        <taxon>Phaseoleae</taxon>
        <taxon>Clitoria</taxon>
    </lineage>
</organism>
<feature type="compositionally biased region" description="Polar residues" evidence="2">
    <location>
        <begin position="24"/>
        <end position="38"/>
    </location>
</feature>
<dbReference type="Proteomes" id="UP001359559">
    <property type="component" value="Unassembled WGS sequence"/>
</dbReference>